<sequence length="174" mass="18817">MCGFVTILSGTFLLHKTKDMSDGPLWISKVLENLEEELSKKHYSIYNRILLASIKKRLYIGIHAKPKPKFKLGAISESTTALNVDQTNTSVLNADQKSTTPSAALPLLSPLAPSTIFTRGNGQEQQAAIAPTTDTGVSGSTAVVAITQKKEVGLAKAHADNKKMDARKKSLKRL</sequence>
<dbReference type="AlphaFoldDB" id="A0A2N9J758"/>
<organism evidence="1">
    <name type="scientific">Fagus sylvatica</name>
    <name type="common">Beechnut</name>
    <dbReference type="NCBI Taxonomy" id="28930"/>
    <lineage>
        <taxon>Eukaryota</taxon>
        <taxon>Viridiplantae</taxon>
        <taxon>Streptophyta</taxon>
        <taxon>Embryophyta</taxon>
        <taxon>Tracheophyta</taxon>
        <taxon>Spermatophyta</taxon>
        <taxon>Magnoliopsida</taxon>
        <taxon>eudicotyledons</taxon>
        <taxon>Gunneridae</taxon>
        <taxon>Pentapetalae</taxon>
        <taxon>rosids</taxon>
        <taxon>fabids</taxon>
        <taxon>Fagales</taxon>
        <taxon>Fagaceae</taxon>
        <taxon>Fagus</taxon>
    </lineage>
</organism>
<accession>A0A2N9J758</accession>
<evidence type="ECO:0000313" key="1">
    <source>
        <dbReference type="EMBL" id="SPD33237.1"/>
    </source>
</evidence>
<reference evidence="1" key="1">
    <citation type="submission" date="2018-02" db="EMBL/GenBank/DDBJ databases">
        <authorList>
            <person name="Cohen D.B."/>
            <person name="Kent A.D."/>
        </authorList>
    </citation>
    <scope>NUCLEOTIDE SEQUENCE</scope>
</reference>
<protein>
    <submittedName>
        <fullName evidence="1">Uncharacterized protein</fullName>
    </submittedName>
</protein>
<gene>
    <name evidence="1" type="ORF">FSB_LOCUS61119</name>
</gene>
<dbReference type="EMBL" id="OIVN01006444">
    <property type="protein sequence ID" value="SPD33237.1"/>
    <property type="molecule type" value="Genomic_DNA"/>
</dbReference>
<name>A0A2N9J758_FAGSY</name>
<proteinExistence type="predicted"/>